<comment type="caution">
    <text evidence="1">The sequence shown here is derived from an EMBL/GenBank/DDBJ whole genome shotgun (WGS) entry which is preliminary data.</text>
</comment>
<proteinExistence type="predicted"/>
<organism evidence="1 2">
    <name type="scientific">Dermacentor silvarum</name>
    <name type="common">Tick</name>
    <dbReference type="NCBI Taxonomy" id="543639"/>
    <lineage>
        <taxon>Eukaryota</taxon>
        <taxon>Metazoa</taxon>
        <taxon>Ecdysozoa</taxon>
        <taxon>Arthropoda</taxon>
        <taxon>Chelicerata</taxon>
        <taxon>Arachnida</taxon>
        <taxon>Acari</taxon>
        <taxon>Parasitiformes</taxon>
        <taxon>Ixodida</taxon>
        <taxon>Ixodoidea</taxon>
        <taxon>Ixodidae</taxon>
        <taxon>Rhipicephalinae</taxon>
        <taxon>Dermacentor</taxon>
    </lineage>
</organism>
<keyword evidence="2" id="KW-1185">Reference proteome</keyword>
<evidence type="ECO:0000313" key="2">
    <source>
        <dbReference type="Proteomes" id="UP000821865"/>
    </source>
</evidence>
<dbReference type="Proteomes" id="UP000821865">
    <property type="component" value="Chromosome 3"/>
</dbReference>
<dbReference type="EMBL" id="CM023472">
    <property type="protein sequence ID" value="KAH7959336.1"/>
    <property type="molecule type" value="Genomic_DNA"/>
</dbReference>
<reference evidence="1" key="1">
    <citation type="submission" date="2020-05" db="EMBL/GenBank/DDBJ databases">
        <title>Large-scale comparative analyses of tick genomes elucidate their genetic diversity and vector capacities.</title>
        <authorList>
            <person name="Jia N."/>
            <person name="Wang J."/>
            <person name="Shi W."/>
            <person name="Du L."/>
            <person name="Sun Y."/>
            <person name="Zhan W."/>
            <person name="Jiang J."/>
            <person name="Wang Q."/>
            <person name="Zhang B."/>
            <person name="Ji P."/>
            <person name="Sakyi L.B."/>
            <person name="Cui X."/>
            <person name="Yuan T."/>
            <person name="Jiang B."/>
            <person name="Yang W."/>
            <person name="Lam T.T.-Y."/>
            <person name="Chang Q."/>
            <person name="Ding S."/>
            <person name="Wang X."/>
            <person name="Zhu J."/>
            <person name="Ruan X."/>
            <person name="Zhao L."/>
            <person name="Wei J."/>
            <person name="Que T."/>
            <person name="Du C."/>
            <person name="Cheng J."/>
            <person name="Dai P."/>
            <person name="Han X."/>
            <person name="Huang E."/>
            <person name="Gao Y."/>
            <person name="Liu J."/>
            <person name="Shao H."/>
            <person name="Ye R."/>
            <person name="Li L."/>
            <person name="Wei W."/>
            <person name="Wang X."/>
            <person name="Wang C."/>
            <person name="Yang T."/>
            <person name="Huo Q."/>
            <person name="Li W."/>
            <person name="Guo W."/>
            <person name="Chen H."/>
            <person name="Zhou L."/>
            <person name="Ni X."/>
            <person name="Tian J."/>
            <person name="Zhou Y."/>
            <person name="Sheng Y."/>
            <person name="Liu T."/>
            <person name="Pan Y."/>
            <person name="Xia L."/>
            <person name="Li J."/>
            <person name="Zhao F."/>
            <person name="Cao W."/>
        </authorList>
    </citation>
    <scope>NUCLEOTIDE SEQUENCE</scope>
    <source>
        <strain evidence="1">Dsil-2018</strain>
    </source>
</reference>
<evidence type="ECO:0000313" key="1">
    <source>
        <dbReference type="EMBL" id="KAH7959336.1"/>
    </source>
</evidence>
<sequence>MFPRGQAYTAVESAVGASYDELRSSPEALALISAHMFLNSTITIVRGGISDVHKMQADLTLLPISSAVAQRYGLFMYAQYPPAALCVFSLPRRAVQLTFIDSRASVISFCVSLVVLGCLVAMFALASNHFGHSAMRRRFIAHGLVIYLVSTLLGRCPPTSVYLANRSLATAFWALAMLALGNYVQTSITAIRSVPCILSSKSFAELTSDLKTGTMHPCLSTEWHEMVIFQKNLGARLRSFLSILGAPASNSNGVAVPYSMSLCYKGAQKGTFVAAFSMCTDDEVFTAAQHSLIPGEPMFTFLRMAGLHSENPLRYQHRRLLQAIAEGGLSVPHRRLTTPVETRYAEEDETVRLLFTLYGIGCAISFSALAIELGVHRHT</sequence>
<accession>A0ACB8D4K7</accession>
<protein>
    <submittedName>
        <fullName evidence="1">Uncharacterized protein</fullName>
    </submittedName>
</protein>
<name>A0ACB8D4K7_DERSI</name>
<gene>
    <name evidence="1" type="ORF">HPB49_010451</name>
</gene>